<dbReference type="GO" id="GO:0008972">
    <property type="term" value="F:phosphomethylpyrimidine kinase activity"/>
    <property type="evidence" value="ECO:0007669"/>
    <property type="project" value="InterPro"/>
</dbReference>
<proteinExistence type="predicted"/>
<dbReference type="InterPro" id="IPR004399">
    <property type="entry name" value="HMP/HMP-P_kinase_dom"/>
</dbReference>
<evidence type="ECO:0000256" key="6">
    <source>
        <dbReference type="ARBA" id="ARBA00022840"/>
    </source>
</evidence>
<evidence type="ECO:0000256" key="4">
    <source>
        <dbReference type="ARBA" id="ARBA00022741"/>
    </source>
</evidence>
<keyword evidence="5 8" id="KW-0418">Kinase</keyword>
<dbReference type="GO" id="GO:0005524">
    <property type="term" value="F:ATP binding"/>
    <property type="evidence" value="ECO:0007669"/>
    <property type="project" value="UniProtKB-KW"/>
</dbReference>
<sequence>MNTSTITTSYQSDNPARTPITLTIAGSDSGGGAGIQADIKAISATGGYACSVITALTAQNTLGVSGIFPVSPAFVEQQLDAVFSDLDIRAVKIGMLSDAGIIQAVAKKLRQYQPEFIVLDPVMVATSGDLLLEEDAISILKKELIPLATLITPNLPEAVTLTRSTGRHIDPSALQHTDKERLIEQLKTLSSNAVLLKGGHWEQDTFSTDYLITSSDTVTISAKRIATRNTHGTGCTLSAAIASYLAQGNPLSEAVHKGKEYLTQALCHADQLRIGQGHGPVHHFYALHPSRNKR</sequence>
<protein>
    <recommendedName>
        <fullName evidence="2">hydroxymethylpyrimidine kinase</fullName>
        <ecNumber evidence="2">2.7.1.49</ecNumber>
    </recommendedName>
</protein>
<keyword evidence="3 8" id="KW-0808">Transferase</keyword>
<dbReference type="GO" id="GO:0009228">
    <property type="term" value="P:thiamine biosynthetic process"/>
    <property type="evidence" value="ECO:0007669"/>
    <property type="project" value="InterPro"/>
</dbReference>
<comment type="caution">
    <text evidence="8">The sequence shown here is derived from an EMBL/GenBank/DDBJ whole genome shotgun (WGS) entry which is preliminary data.</text>
</comment>
<evidence type="ECO:0000256" key="1">
    <source>
        <dbReference type="ARBA" id="ARBA00004948"/>
    </source>
</evidence>
<evidence type="ECO:0000256" key="5">
    <source>
        <dbReference type="ARBA" id="ARBA00022777"/>
    </source>
</evidence>
<comment type="pathway">
    <text evidence="1">Cofactor biosynthesis; thiamine diphosphate biosynthesis.</text>
</comment>
<dbReference type="GO" id="GO:0009229">
    <property type="term" value="P:thiamine diphosphate biosynthetic process"/>
    <property type="evidence" value="ECO:0007669"/>
    <property type="project" value="UniProtKB-UniPathway"/>
</dbReference>
<dbReference type="EC" id="2.7.1.49" evidence="2"/>
<dbReference type="RefSeq" id="WP_036758644.1">
    <property type="nucleotide sequence ID" value="NZ_WXWU01000078.1"/>
</dbReference>
<dbReference type="Gene3D" id="3.40.1190.20">
    <property type="match status" value="1"/>
</dbReference>
<dbReference type="Pfam" id="PF08543">
    <property type="entry name" value="Phos_pyr_kin"/>
    <property type="match status" value="1"/>
</dbReference>
<evidence type="ECO:0000256" key="2">
    <source>
        <dbReference type="ARBA" id="ARBA00012135"/>
    </source>
</evidence>
<keyword evidence="6" id="KW-0067">ATP-binding</keyword>
<dbReference type="CDD" id="cd01169">
    <property type="entry name" value="HMPP_kinase"/>
    <property type="match status" value="1"/>
</dbReference>
<dbReference type="UniPathway" id="UPA00060">
    <property type="reaction ID" value="UER00138"/>
</dbReference>
<dbReference type="InterPro" id="IPR029056">
    <property type="entry name" value="Ribokinase-like"/>
</dbReference>
<reference evidence="8 9" key="1">
    <citation type="submission" date="2017-05" db="EMBL/GenBank/DDBJ databases">
        <title>High clonality and local adaptation shapes Vibrionaceae linages within an endangered oasis.</title>
        <authorList>
            <person name="Vazquez-Rosas-Landa M."/>
        </authorList>
    </citation>
    <scope>NUCLEOTIDE SEQUENCE [LARGE SCALE GENOMIC DNA]</scope>
    <source>
        <strain evidence="8 9">P46_P4S1P180</strain>
    </source>
</reference>
<keyword evidence="4" id="KW-0547">Nucleotide-binding</keyword>
<dbReference type="SUPFAM" id="SSF53613">
    <property type="entry name" value="Ribokinase-like"/>
    <property type="match status" value="1"/>
</dbReference>
<dbReference type="InterPro" id="IPR013749">
    <property type="entry name" value="PM/HMP-P_kinase-1"/>
</dbReference>
<dbReference type="PANTHER" id="PTHR20858">
    <property type="entry name" value="PHOSPHOMETHYLPYRIMIDINE KINASE"/>
    <property type="match status" value="1"/>
</dbReference>
<evidence type="ECO:0000259" key="7">
    <source>
        <dbReference type="Pfam" id="PF08543"/>
    </source>
</evidence>
<dbReference type="PANTHER" id="PTHR20858:SF17">
    <property type="entry name" value="HYDROXYMETHYLPYRIMIDINE_PHOSPHOMETHYLPYRIMIDINE KINASE THI20-RELATED"/>
    <property type="match status" value="1"/>
</dbReference>
<name>A0A7X4W7K7_9GAMM</name>
<evidence type="ECO:0000313" key="9">
    <source>
        <dbReference type="Proteomes" id="UP000465712"/>
    </source>
</evidence>
<dbReference type="GO" id="GO:0008902">
    <property type="term" value="F:hydroxymethylpyrimidine kinase activity"/>
    <property type="evidence" value="ECO:0007669"/>
    <property type="project" value="UniProtKB-EC"/>
</dbReference>
<evidence type="ECO:0000313" key="8">
    <source>
        <dbReference type="EMBL" id="NAW63656.1"/>
    </source>
</evidence>
<dbReference type="FunFam" id="3.40.1190.20:FF:000003">
    <property type="entry name" value="Phosphomethylpyrimidine kinase ThiD"/>
    <property type="match status" value="1"/>
</dbReference>
<evidence type="ECO:0000256" key="3">
    <source>
        <dbReference type="ARBA" id="ARBA00022679"/>
    </source>
</evidence>
<dbReference type="OrthoDB" id="9810880at2"/>
<dbReference type="GO" id="GO:0005829">
    <property type="term" value="C:cytosol"/>
    <property type="evidence" value="ECO:0007669"/>
    <property type="project" value="TreeGrafter"/>
</dbReference>
<feature type="domain" description="Pyridoxamine kinase/Phosphomethylpyrimidine kinase" evidence="7">
    <location>
        <begin position="28"/>
        <end position="282"/>
    </location>
</feature>
<dbReference type="EMBL" id="WXWW01000007">
    <property type="protein sequence ID" value="NAW63656.1"/>
    <property type="molecule type" value="Genomic_DNA"/>
</dbReference>
<dbReference type="Proteomes" id="UP000465712">
    <property type="component" value="Unassembled WGS sequence"/>
</dbReference>
<accession>A0A7X4W7K7</accession>
<organism evidence="8 9">
    <name type="scientific">Photobacterium halotolerans</name>
    <dbReference type="NCBI Taxonomy" id="265726"/>
    <lineage>
        <taxon>Bacteria</taxon>
        <taxon>Pseudomonadati</taxon>
        <taxon>Pseudomonadota</taxon>
        <taxon>Gammaproteobacteria</taxon>
        <taxon>Vibrionales</taxon>
        <taxon>Vibrionaceae</taxon>
        <taxon>Photobacterium</taxon>
    </lineage>
</organism>
<gene>
    <name evidence="8" type="primary">thiD</name>
    <name evidence="8" type="ORF">CAG72_00340</name>
</gene>
<dbReference type="AlphaFoldDB" id="A0A7X4W7K7"/>
<dbReference type="NCBIfam" id="TIGR00097">
    <property type="entry name" value="HMP-P_kinase"/>
    <property type="match status" value="1"/>
</dbReference>